<organism evidence="2 3">
    <name type="scientific">Solimonas aquatica</name>
    <dbReference type="NCBI Taxonomy" id="489703"/>
    <lineage>
        <taxon>Bacteria</taxon>
        <taxon>Pseudomonadati</taxon>
        <taxon>Pseudomonadota</taxon>
        <taxon>Gammaproteobacteria</taxon>
        <taxon>Nevskiales</taxon>
        <taxon>Nevskiaceae</taxon>
        <taxon>Solimonas</taxon>
    </lineage>
</organism>
<dbReference type="Proteomes" id="UP000199233">
    <property type="component" value="Unassembled WGS sequence"/>
</dbReference>
<feature type="signal peptide" evidence="1">
    <location>
        <begin position="1"/>
        <end position="24"/>
    </location>
</feature>
<keyword evidence="1" id="KW-0732">Signal</keyword>
<accession>A0A1H9HSI9</accession>
<evidence type="ECO:0000313" key="2">
    <source>
        <dbReference type="EMBL" id="SEQ65334.1"/>
    </source>
</evidence>
<protein>
    <recommendedName>
        <fullName evidence="4">Outer membrane protein beta-barrel domain-containing protein</fullName>
    </recommendedName>
</protein>
<evidence type="ECO:0000256" key="1">
    <source>
        <dbReference type="SAM" id="SignalP"/>
    </source>
</evidence>
<evidence type="ECO:0008006" key="4">
    <source>
        <dbReference type="Google" id="ProtNLM"/>
    </source>
</evidence>
<reference evidence="2 3" key="1">
    <citation type="submission" date="2016-10" db="EMBL/GenBank/DDBJ databases">
        <authorList>
            <person name="de Groot N.N."/>
        </authorList>
    </citation>
    <scope>NUCLEOTIDE SEQUENCE [LARGE SCALE GENOMIC DNA]</scope>
    <source>
        <strain evidence="2 3">DSM 25927</strain>
    </source>
</reference>
<sequence length="168" mass="18375">MEKNMKLLLALSLITASLSLSANAANEQSAYWLSAMAGNQRVDDSSLFTSGWGAYFGTEASLVGLRMRYGSGYSGVRHSGEQSLLIGLPLAQQHRAWIAAGISRVEFERRRDPGEDGAIERLRAGLPMELVWAPHGSHFGWELRAEANLNGAKNSYLFGMGLEFGRLK</sequence>
<dbReference type="EMBL" id="FOFS01000009">
    <property type="protein sequence ID" value="SEQ65334.1"/>
    <property type="molecule type" value="Genomic_DNA"/>
</dbReference>
<name>A0A1H9HSI9_9GAMM</name>
<gene>
    <name evidence="2" type="ORF">SAMN04488038_10913</name>
</gene>
<proteinExistence type="predicted"/>
<keyword evidence="3" id="KW-1185">Reference proteome</keyword>
<evidence type="ECO:0000313" key="3">
    <source>
        <dbReference type="Proteomes" id="UP000199233"/>
    </source>
</evidence>
<feature type="chain" id="PRO_5011669220" description="Outer membrane protein beta-barrel domain-containing protein" evidence="1">
    <location>
        <begin position="25"/>
        <end position="168"/>
    </location>
</feature>
<dbReference type="AlphaFoldDB" id="A0A1H9HSI9"/>